<proteinExistence type="predicted"/>
<comment type="caution">
    <text evidence="1">The sequence shown here is derived from an EMBL/GenBank/DDBJ whole genome shotgun (WGS) entry which is preliminary data.</text>
</comment>
<name>N9V4Z7_9GAMM</name>
<reference evidence="1 2" key="1">
    <citation type="journal article" date="2013" name="Genome Announc.">
        <title>Draft Genome Sequence of the Aeromonas diversa Type Strain.</title>
        <authorList>
            <person name="Farfan M."/>
            <person name="Spataro N."/>
            <person name="Sanglas A."/>
            <person name="Albarral V."/>
            <person name="Loren J.G."/>
            <person name="Bosch E."/>
            <person name="Fuste M.C."/>
        </authorList>
    </citation>
    <scope>NUCLEOTIDE SEQUENCE [LARGE SCALE GENOMIC DNA]</scope>
    <source>
        <strain evidence="1 2">2478-85</strain>
    </source>
</reference>
<protein>
    <submittedName>
        <fullName evidence="1">Uncharacterized protein</fullName>
    </submittedName>
</protein>
<dbReference type="OrthoDB" id="5600946at2"/>
<dbReference type="eggNOG" id="ENOG5033RB0">
    <property type="taxonomic scope" value="Bacteria"/>
</dbReference>
<gene>
    <name evidence="1" type="ORF">G114_18461</name>
</gene>
<dbReference type="EMBL" id="APVG01000079">
    <property type="protein sequence ID" value="ENY70412.1"/>
    <property type="molecule type" value="Genomic_DNA"/>
</dbReference>
<sequence length="183" mass="19957">MTSLTWVDIDGVRYSCSGDQIDCHGQFGYHTRFDGHTLSQLEIENREGEAAGCLNVDFTSGQLAFTPYPGANIEGLTLLIGGEEGQSEVTLLSLVANEWGDLLAQNDETLLWELPADPDHQLPSPDSGQILTWDSFAFQDEQEEWIGSSDGASPPRLVGSDEGILFSEVDIDSVLDIPPHHPI</sequence>
<dbReference type="RefSeq" id="WP_005362565.1">
    <property type="nucleotide sequence ID" value="NZ_APVG01000079.1"/>
</dbReference>
<evidence type="ECO:0000313" key="2">
    <source>
        <dbReference type="Proteomes" id="UP000023775"/>
    </source>
</evidence>
<dbReference type="AlphaFoldDB" id="N9V4Z7"/>
<dbReference type="Proteomes" id="UP000023775">
    <property type="component" value="Unassembled WGS sequence"/>
</dbReference>
<evidence type="ECO:0000313" key="1">
    <source>
        <dbReference type="EMBL" id="ENY70412.1"/>
    </source>
</evidence>
<organism evidence="1 2">
    <name type="scientific">Aeromonas diversa CDC 2478-85</name>
    <dbReference type="NCBI Taxonomy" id="1268237"/>
    <lineage>
        <taxon>Bacteria</taxon>
        <taxon>Pseudomonadati</taxon>
        <taxon>Pseudomonadota</taxon>
        <taxon>Gammaproteobacteria</taxon>
        <taxon>Aeromonadales</taxon>
        <taxon>Aeromonadaceae</taxon>
        <taxon>Aeromonas</taxon>
    </lineage>
</organism>
<keyword evidence="2" id="KW-1185">Reference proteome</keyword>
<accession>N9V4Z7</accession>
<dbReference type="PATRIC" id="fig|1268237.3.peg.3618"/>